<proteinExistence type="predicted"/>
<protein>
    <submittedName>
        <fullName evidence="1">Uncharacterized protein</fullName>
    </submittedName>
</protein>
<dbReference type="AlphaFoldDB" id="A0A2N3QH55"/>
<evidence type="ECO:0000313" key="1">
    <source>
        <dbReference type="EMBL" id="PKU90611.1"/>
    </source>
</evidence>
<dbReference type="Proteomes" id="UP000233727">
    <property type="component" value="Unassembled WGS sequence"/>
</dbReference>
<dbReference type="EMBL" id="PCGY01000017">
    <property type="protein sequence ID" value="PKU90611.1"/>
    <property type="molecule type" value="Genomic_DNA"/>
</dbReference>
<name>A0A2N3QH55_9BIFI</name>
<evidence type="ECO:0000313" key="2">
    <source>
        <dbReference type="Proteomes" id="UP000233727"/>
    </source>
</evidence>
<organism evidence="1 2">
    <name type="scientific">Bifidobacterium thermophilum</name>
    <dbReference type="NCBI Taxonomy" id="33905"/>
    <lineage>
        <taxon>Bacteria</taxon>
        <taxon>Bacillati</taxon>
        <taxon>Actinomycetota</taxon>
        <taxon>Actinomycetes</taxon>
        <taxon>Bifidobacteriales</taxon>
        <taxon>Bifidobacteriaceae</taxon>
        <taxon>Bifidobacterium</taxon>
    </lineage>
</organism>
<gene>
    <name evidence="1" type="ORF">CQR47_1480</name>
</gene>
<sequence length="100" mass="12132">MHERIGQRLSYRFAWIIRHILTKRTVNHRSNSHIPCDRRKRILNHGRNWSDDSLRIEEPPATFDNFTFPNARKRRERNVQTREKLLGERAQGHQSAQCWM</sequence>
<comment type="caution">
    <text evidence="1">The sequence shown here is derived from an EMBL/GenBank/DDBJ whole genome shotgun (WGS) entry which is preliminary data.</text>
</comment>
<reference evidence="1 2" key="1">
    <citation type="submission" date="2017-10" db="EMBL/GenBank/DDBJ databases">
        <title>Bifidobacterium genomics.</title>
        <authorList>
            <person name="Lugli G.A."/>
            <person name="Milani C."/>
            <person name="Mancabelli L."/>
        </authorList>
    </citation>
    <scope>NUCLEOTIDE SEQUENCE [LARGE SCALE GENOMIC DNA]</scope>
    <source>
        <strain evidence="1 2">1542B</strain>
    </source>
</reference>
<accession>A0A2N3QH55</accession>